<feature type="domain" description="Nitrile hydratase beta subunit-like N-terminal" evidence="7">
    <location>
        <begin position="26"/>
        <end position="120"/>
    </location>
</feature>
<dbReference type="EMBL" id="FOSW01000002">
    <property type="protein sequence ID" value="SFK51691.1"/>
    <property type="molecule type" value="Genomic_DNA"/>
</dbReference>
<organism evidence="8 9">
    <name type="scientific">Geodermatophilus ruber</name>
    <dbReference type="NCBI Taxonomy" id="504800"/>
    <lineage>
        <taxon>Bacteria</taxon>
        <taxon>Bacillati</taxon>
        <taxon>Actinomycetota</taxon>
        <taxon>Actinomycetes</taxon>
        <taxon>Geodermatophilales</taxon>
        <taxon>Geodermatophilaceae</taxon>
        <taxon>Geodermatophilus</taxon>
    </lineage>
</organism>
<dbReference type="Gene3D" id="1.10.472.20">
    <property type="entry name" value="Nitrile hydratase, beta subunit"/>
    <property type="match status" value="1"/>
</dbReference>
<dbReference type="InterPro" id="IPR049054">
    <property type="entry name" value="CN_hydtase_beta-like_N"/>
</dbReference>
<evidence type="ECO:0000256" key="5">
    <source>
        <dbReference type="PIRNR" id="PIRNR001427"/>
    </source>
</evidence>
<evidence type="ECO:0000259" key="7">
    <source>
        <dbReference type="Pfam" id="PF21006"/>
    </source>
</evidence>
<evidence type="ECO:0000256" key="4">
    <source>
        <dbReference type="ARBA" id="ARBA00044877"/>
    </source>
</evidence>
<dbReference type="InterPro" id="IPR003168">
    <property type="entry name" value="Nitrile_hydratase_bsu"/>
</dbReference>
<dbReference type="InterPro" id="IPR024690">
    <property type="entry name" value="CN_hydtase_beta_dom_C"/>
</dbReference>
<keyword evidence="3 5" id="KW-0456">Lyase</keyword>
<dbReference type="InterPro" id="IPR008990">
    <property type="entry name" value="Elect_transpt_acc-like_dom_sf"/>
</dbReference>
<dbReference type="Gene3D" id="2.30.30.50">
    <property type="match status" value="1"/>
</dbReference>
<accession>A0A1I4A6X5</accession>
<dbReference type="STRING" id="504800.SAMN04488085_10285"/>
<dbReference type="PIRSF" id="PIRSF001427">
    <property type="entry name" value="NHase_beta"/>
    <property type="match status" value="1"/>
</dbReference>
<evidence type="ECO:0000313" key="9">
    <source>
        <dbReference type="Proteomes" id="UP000199152"/>
    </source>
</evidence>
<dbReference type="Pfam" id="PF21006">
    <property type="entry name" value="NHase_beta_N"/>
    <property type="match status" value="1"/>
</dbReference>
<proteinExistence type="inferred from homology"/>
<dbReference type="GO" id="GO:0046914">
    <property type="term" value="F:transition metal ion binding"/>
    <property type="evidence" value="ECO:0007669"/>
    <property type="project" value="InterPro"/>
</dbReference>
<sequence>MNLPVSRTADTGWPAASRAVTLGSVDGPHDLGGRMDFGAVRVDPREPVFRARWEAAAMVLVSAASARAPNYTLSSFRYAVERMDPVHYLGSPYYEHWLTAAATTAVETGLLSREQLEKRAGGPFPLAHPPRVHGVENPGTGAARFTAGDRVRVRRWHPLGHTRCPGYLRGHVGTVLRRHGAVSLPDVEVHAPRRVRETVYTVRFDAGEVWGDRQTGVRLNADLWDSYLETP</sequence>
<dbReference type="Proteomes" id="UP000199152">
    <property type="component" value="Unassembled WGS sequence"/>
</dbReference>
<reference evidence="8 9" key="1">
    <citation type="submission" date="2016-10" db="EMBL/GenBank/DDBJ databases">
        <authorList>
            <person name="de Groot N.N."/>
        </authorList>
    </citation>
    <scope>NUCLEOTIDE SEQUENCE [LARGE SCALE GENOMIC DNA]</scope>
    <source>
        <strain evidence="8 9">DSM 45317</strain>
    </source>
</reference>
<evidence type="ECO:0000313" key="8">
    <source>
        <dbReference type="EMBL" id="SFK51691.1"/>
    </source>
</evidence>
<dbReference type="SUPFAM" id="SSF50090">
    <property type="entry name" value="Electron transport accessory proteins"/>
    <property type="match status" value="1"/>
</dbReference>
<evidence type="ECO:0000256" key="2">
    <source>
        <dbReference type="ARBA" id="ARBA00009098"/>
    </source>
</evidence>
<dbReference type="NCBIfam" id="TIGR03888">
    <property type="entry name" value="nitrile_beta"/>
    <property type="match status" value="1"/>
</dbReference>
<keyword evidence="9" id="KW-1185">Reference proteome</keyword>
<gene>
    <name evidence="8" type="ORF">SAMN04488085_10285</name>
</gene>
<comment type="function">
    <text evidence="1 5">NHase catalyzes the hydration of various nitrile compounds to the corresponding amides.</text>
</comment>
<comment type="similarity">
    <text evidence="2 5">Belongs to the nitrile hydratase subunit beta family.</text>
</comment>
<name>A0A1I4A6X5_9ACTN</name>
<dbReference type="AlphaFoldDB" id="A0A1I4A6X5"/>
<dbReference type="InParanoid" id="A0A1I4A6X5"/>
<evidence type="ECO:0000256" key="3">
    <source>
        <dbReference type="ARBA" id="ARBA00023239"/>
    </source>
</evidence>
<dbReference type="InterPro" id="IPR042262">
    <property type="entry name" value="CN_hydtase_beta_C"/>
</dbReference>
<dbReference type="Pfam" id="PF02211">
    <property type="entry name" value="NHase_beta_C"/>
    <property type="match status" value="1"/>
</dbReference>
<evidence type="ECO:0000259" key="6">
    <source>
        <dbReference type="Pfam" id="PF02211"/>
    </source>
</evidence>
<comment type="catalytic activity">
    <reaction evidence="4 5">
        <text>an aliphatic primary amide = an aliphatic nitrile + H2O</text>
        <dbReference type="Rhea" id="RHEA:12673"/>
        <dbReference type="ChEBI" id="CHEBI:15377"/>
        <dbReference type="ChEBI" id="CHEBI:65285"/>
        <dbReference type="ChEBI" id="CHEBI:80291"/>
        <dbReference type="EC" id="4.2.1.84"/>
    </reaction>
</comment>
<protein>
    <recommendedName>
        <fullName evidence="5">Nitrile hydratase subunit beta</fullName>
        <shortName evidence="5">NHase</shortName>
        <ecNumber evidence="5">4.2.1.84</ecNumber>
    </recommendedName>
</protein>
<dbReference type="EC" id="4.2.1.84" evidence="5"/>
<dbReference type="GO" id="GO:0018822">
    <property type="term" value="F:nitrile hydratase activity"/>
    <property type="evidence" value="ECO:0007669"/>
    <property type="project" value="UniProtKB-EC"/>
</dbReference>
<evidence type="ECO:0000256" key="1">
    <source>
        <dbReference type="ARBA" id="ARBA00004042"/>
    </source>
</evidence>
<feature type="domain" description="Nitrile hydratase beta subunit" evidence="6">
    <location>
        <begin position="140"/>
        <end position="229"/>
    </location>
</feature>